<dbReference type="Gene3D" id="1.20.5.190">
    <property type="match status" value="3"/>
</dbReference>
<accession>A0A485LGY2</accession>
<protein>
    <submittedName>
        <fullName evidence="3">Aste57867_21175 protein</fullName>
    </submittedName>
</protein>
<dbReference type="PROSITE" id="PS50096">
    <property type="entry name" value="IQ"/>
    <property type="match status" value="5"/>
</dbReference>
<proteinExistence type="predicted"/>
<organism evidence="3 4">
    <name type="scientific">Aphanomyces stellatus</name>
    <dbReference type="NCBI Taxonomy" id="120398"/>
    <lineage>
        <taxon>Eukaryota</taxon>
        <taxon>Sar</taxon>
        <taxon>Stramenopiles</taxon>
        <taxon>Oomycota</taxon>
        <taxon>Saprolegniomycetes</taxon>
        <taxon>Saprolegniales</taxon>
        <taxon>Verrucalvaceae</taxon>
        <taxon>Aphanomyces</taxon>
    </lineage>
</organism>
<sequence>MTRSVKVEFHLPFIYGEKARNVPVKEEQVNRMNSFWFCEAQRSIPMTDASDERVEGAPTKKKAGTMVARASAYLAENRRLDTLLRRKNAQPPVKKKTKKPRIMHDMIALEYRYQKSAKVVQRAWRRFSQRTFWQRYFATVHAATVIQRRIRGVLCRKYVAVWVRSRLRFVSKIQAVYRGHLTRRILATKIEWEQYNANVIQRWTRGFFGRRRAVVARQTMAALHIQCLWRGFHSRKRSDRLWLGAKVTRLQSLSRGYFVRKHTLAMAARYHDAAVAIQKMFRGTLARTRVDDILRDRETHNRKVVMDVLDAEIGWHKEYMEKLQRRLAKTKLETRVVDLEGDLYRLHQQVGDLECIYLDMMEQKAKMSPRAITDGWVSEMEDKMTKQRAMITAAKFDAVFGTGLDFKRSEAELQERRASIEKIAFRTTQLKQWRAEEFMDYWGREMQELAIRRDVARRRNIAEQRRKWTFKFYTKSGKIQVHKPTARVDTTFCIGGTDLLALQRPKPTAVDALADQVKLVTVEAQLTQAKAMFNPLLVQFSSTHGAVHELVKTKPPPPPRPVEIIPNNCEPIDTPSSPNKRKMATNLSSALPGQLEPKTKPRTRKMAAKPMPKSANVPWSLLDQLEAEKAKFKTEKTMHALGFDKRKKKHP</sequence>
<evidence type="ECO:0000313" key="4">
    <source>
        <dbReference type="Proteomes" id="UP000332933"/>
    </source>
</evidence>
<dbReference type="AlphaFoldDB" id="A0A485LGY2"/>
<dbReference type="EMBL" id="VJMH01006958">
    <property type="protein sequence ID" value="KAF0687094.1"/>
    <property type="molecule type" value="Genomic_DNA"/>
</dbReference>
<name>A0A485LGY2_9STRA</name>
<gene>
    <name evidence="3" type="primary">Aste57867_21175</name>
    <name evidence="2" type="ORF">As57867_021107</name>
    <name evidence="3" type="ORF">ASTE57867_21175</name>
</gene>
<evidence type="ECO:0000313" key="3">
    <source>
        <dbReference type="EMBL" id="VFT97849.1"/>
    </source>
</evidence>
<dbReference type="InterPro" id="IPR000048">
    <property type="entry name" value="IQ_motif_EF-hand-BS"/>
</dbReference>
<keyword evidence="4" id="KW-1185">Reference proteome</keyword>
<feature type="region of interest" description="Disordered" evidence="1">
    <location>
        <begin position="573"/>
        <end position="615"/>
    </location>
</feature>
<evidence type="ECO:0000313" key="2">
    <source>
        <dbReference type="EMBL" id="KAF0687094.1"/>
    </source>
</evidence>
<dbReference type="SMART" id="SM00015">
    <property type="entry name" value="IQ"/>
    <property type="match status" value="7"/>
</dbReference>
<reference evidence="3 4" key="1">
    <citation type="submission" date="2019-03" db="EMBL/GenBank/DDBJ databases">
        <authorList>
            <person name="Gaulin E."/>
            <person name="Dumas B."/>
        </authorList>
    </citation>
    <scope>NUCLEOTIDE SEQUENCE [LARGE SCALE GENOMIC DNA]</scope>
    <source>
        <strain evidence="3">CBS 568.67</strain>
    </source>
</reference>
<dbReference type="EMBL" id="CAADRA010006984">
    <property type="protein sequence ID" value="VFT97849.1"/>
    <property type="molecule type" value="Genomic_DNA"/>
</dbReference>
<dbReference type="OrthoDB" id="190375at2759"/>
<reference evidence="2" key="2">
    <citation type="submission" date="2019-06" db="EMBL/GenBank/DDBJ databases">
        <title>Genomics analysis of Aphanomyces spp. identifies a new class of oomycete effector associated with host adaptation.</title>
        <authorList>
            <person name="Gaulin E."/>
        </authorList>
    </citation>
    <scope>NUCLEOTIDE SEQUENCE</scope>
    <source>
        <strain evidence="2">CBS 578.67</strain>
    </source>
</reference>
<dbReference type="Proteomes" id="UP000332933">
    <property type="component" value="Unassembled WGS sequence"/>
</dbReference>
<dbReference type="Pfam" id="PF00612">
    <property type="entry name" value="IQ"/>
    <property type="match status" value="5"/>
</dbReference>
<evidence type="ECO:0000256" key="1">
    <source>
        <dbReference type="SAM" id="MobiDB-lite"/>
    </source>
</evidence>